<dbReference type="InterPro" id="IPR050491">
    <property type="entry name" value="AmpC-like"/>
</dbReference>
<dbReference type="RefSeq" id="WP_085518484.1">
    <property type="nucleotide sequence ID" value="NZ_FXAW01000007.1"/>
</dbReference>
<dbReference type="OrthoDB" id="9793489at2"/>
<dbReference type="PROSITE" id="PS51257">
    <property type="entry name" value="PROKAR_LIPOPROTEIN"/>
    <property type="match status" value="1"/>
</dbReference>
<dbReference type="Gene3D" id="3.40.710.10">
    <property type="entry name" value="DD-peptidase/beta-lactamase superfamily"/>
    <property type="match status" value="2"/>
</dbReference>
<evidence type="ECO:0000313" key="2">
    <source>
        <dbReference type="EMBL" id="SMG47115.1"/>
    </source>
</evidence>
<gene>
    <name evidence="2" type="ORF">SAMN05661096_03352</name>
</gene>
<dbReference type="Proteomes" id="UP000193804">
    <property type="component" value="Unassembled WGS sequence"/>
</dbReference>
<organism evidence="2 3">
    <name type="scientific">Marivirga sericea</name>
    <dbReference type="NCBI Taxonomy" id="1028"/>
    <lineage>
        <taxon>Bacteria</taxon>
        <taxon>Pseudomonadati</taxon>
        <taxon>Bacteroidota</taxon>
        <taxon>Cytophagia</taxon>
        <taxon>Cytophagales</taxon>
        <taxon>Marivirgaceae</taxon>
        <taxon>Marivirga</taxon>
    </lineage>
</organism>
<feature type="domain" description="Beta-lactamase-related" evidence="1">
    <location>
        <begin position="49"/>
        <end position="121"/>
    </location>
</feature>
<dbReference type="AlphaFoldDB" id="A0A1X7L092"/>
<dbReference type="Pfam" id="PF00144">
    <property type="entry name" value="Beta-lactamase"/>
    <property type="match status" value="2"/>
</dbReference>
<feature type="domain" description="Beta-lactamase-related" evidence="1">
    <location>
        <begin position="136"/>
        <end position="223"/>
    </location>
</feature>
<dbReference type="EMBL" id="FXAW01000007">
    <property type="protein sequence ID" value="SMG47115.1"/>
    <property type="molecule type" value="Genomic_DNA"/>
</dbReference>
<evidence type="ECO:0000259" key="1">
    <source>
        <dbReference type="Pfam" id="PF00144"/>
    </source>
</evidence>
<sequence>MTKKIIYFAFLLTILLSCKNHHDNKVEYLEKQKIDEINSLANRYLELNRFSGTIVVAKDDIIIYNQSFGLADHEKEIPFSTKTAFKIGEITKLITSELIDQLVKEKKILRTDKISEHLPEVESDLTVNDFINRGLDINYNIAGRLIEKVTNKSYQENIEKYSTELELENTYFQKDGASPAVGYLYYNYRGKGLELQQSPVYNIEEAFSSNGLKSTAHDLIKILKSQSQQIKIDGYLDNDGFSYSILNDIEKKRSIIVLSNFKHPVSDEISASINSILDGKEYRLPLLREPYAIDNTVFKDFAGNYSLNENVRFEVLHSNDSLFVLMGPNKVYLVPQSANQFYMKESDAAMRFLRDSAGLADKIVLLNGFIDSEQIAKRD</sequence>
<dbReference type="InterPro" id="IPR001466">
    <property type="entry name" value="Beta-lactam-related"/>
</dbReference>
<proteinExistence type="predicted"/>
<dbReference type="InterPro" id="IPR012338">
    <property type="entry name" value="Beta-lactam/transpept-like"/>
</dbReference>
<dbReference type="PANTHER" id="PTHR46825">
    <property type="entry name" value="D-ALANYL-D-ALANINE-CARBOXYPEPTIDASE/ENDOPEPTIDASE AMPH"/>
    <property type="match status" value="1"/>
</dbReference>
<dbReference type="STRING" id="1028.SAMN05661096_03352"/>
<keyword evidence="3" id="KW-1185">Reference proteome</keyword>
<dbReference type="PANTHER" id="PTHR46825:SF9">
    <property type="entry name" value="BETA-LACTAMASE-RELATED DOMAIN-CONTAINING PROTEIN"/>
    <property type="match status" value="1"/>
</dbReference>
<name>A0A1X7L092_9BACT</name>
<protein>
    <submittedName>
        <fullName evidence="2">Beta-lactamase</fullName>
    </submittedName>
</protein>
<reference evidence="3" key="1">
    <citation type="submission" date="2017-04" db="EMBL/GenBank/DDBJ databases">
        <authorList>
            <person name="Varghese N."/>
            <person name="Submissions S."/>
        </authorList>
    </citation>
    <scope>NUCLEOTIDE SEQUENCE [LARGE SCALE GENOMIC DNA]</scope>
    <source>
        <strain evidence="3">DSM 4125</strain>
    </source>
</reference>
<accession>A0A1X7L092</accession>
<evidence type="ECO:0000313" key="3">
    <source>
        <dbReference type="Proteomes" id="UP000193804"/>
    </source>
</evidence>
<dbReference type="SUPFAM" id="SSF56601">
    <property type="entry name" value="beta-lactamase/transpeptidase-like"/>
    <property type="match status" value="1"/>
</dbReference>